<dbReference type="SUPFAM" id="SSF53850">
    <property type="entry name" value="Periplasmic binding protein-like II"/>
    <property type="match status" value="1"/>
</dbReference>
<keyword evidence="3" id="KW-0238">DNA-binding</keyword>
<dbReference type="Pfam" id="PF03466">
    <property type="entry name" value="LysR_substrate"/>
    <property type="match status" value="1"/>
</dbReference>
<dbReference type="PANTHER" id="PTHR30126:SF98">
    <property type="entry name" value="HTH-TYPE TRANSCRIPTIONAL ACTIVATOR BAUR"/>
    <property type="match status" value="1"/>
</dbReference>
<dbReference type="InterPro" id="IPR005119">
    <property type="entry name" value="LysR_subst-bd"/>
</dbReference>
<name>A0A3S2WT86_9BURK</name>
<keyword evidence="4" id="KW-0804">Transcription</keyword>
<comment type="similarity">
    <text evidence="1">Belongs to the LysR transcriptional regulatory family.</text>
</comment>
<organism evidence="6 7">
    <name type="scientific">Rubrivivax albus</name>
    <dbReference type="NCBI Taxonomy" id="2499835"/>
    <lineage>
        <taxon>Bacteria</taxon>
        <taxon>Pseudomonadati</taxon>
        <taxon>Pseudomonadota</taxon>
        <taxon>Betaproteobacteria</taxon>
        <taxon>Burkholderiales</taxon>
        <taxon>Sphaerotilaceae</taxon>
        <taxon>Rubrivivax</taxon>
    </lineage>
</organism>
<dbReference type="PROSITE" id="PS50931">
    <property type="entry name" value="HTH_LYSR"/>
    <property type="match status" value="1"/>
</dbReference>
<evidence type="ECO:0000313" key="6">
    <source>
        <dbReference type="EMBL" id="RVT50147.1"/>
    </source>
</evidence>
<evidence type="ECO:0000259" key="5">
    <source>
        <dbReference type="PROSITE" id="PS50931"/>
    </source>
</evidence>
<dbReference type="Proteomes" id="UP000288178">
    <property type="component" value="Unassembled WGS sequence"/>
</dbReference>
<dbReference type="InterPro" id="IPR036390">
    <property type="entry name" value="WH_DNA-bd_sf"/>
</dbReference>
<dbReference type="Gene3D" id="3.40.190.290">
    <property type="match status" value="1"/>
</dbReference>
<dbReference type="FunFam" id="1.10.10.10:FF:000001">
    <property type="entry name" value="LysR family transcriptional regulator"/>
    <property type="match status" value="1"/>
</dbReference>
<dbReference type="GO" id="GO:0003700">
    <property type="term" value="F:DNA-binding transcription factor activity"/>
    <property type="evidence" value="ECO:0007669"/>
    <property type="project" value="InterPro"/>
</dbReference>
<gene>
    <name evidence="6" type="ORF">ENE75_17730</name>
</gene>
<dbReference type="Gene3D" id="1.10.10.10">
    <property type="entry name" value="Winged helix-like DNA-binding domain superfamily/Winged helix DNA-binding domain"/>
    <property type="match status" value="1"/>
</dbReference>
<dbReference type="EMBL" id="SACT01000006">
    <property type="protein sequence ID" value="RVT50147.1"/>
    <property type="molecule type" value="Genomic_DNA"/>
</dbReference>
<evidence type="ECO:0000256" key="3">
    <source>
        <dbReference type="ARBA" id="ARBA00023125"/>
    </source>
</evidence>
<dbReference type="InterPro" id="IPR036388">
    <property type="entry name" value="WH-like_DNA-bd_sf"/>
</dbReference>
<dbReference type="PANTHER" id="PTHR30126">
    <property type="entry name" value="HTH-TYPE TRANSCRIPTIONAL REGULATOR"/>
    <property type="match status" value="1"/>
</dbReference>
<dbReference type="RefSeq" id="WP_128199657.1">
    <property type="nucleotide sequence ID" value="NZ_SACT01000006.1"/>
</dbReference>
<comment type="caution">
    <text evidence="6">The sequence shown here is derived from an EMBL/GenBank/DDBJ whole genome shotgun (WGS) entry which is preliminary data.</text>
</comment>
<evidence type="ECO:0000256" key="2">
    <source>
        <dbReference type="ARBA" id="ARBA00023015"/>
    </source>
</evidence>
<dbReference type="OrthoDB" id="155872at2"/>
<dbReference type="PRINTS" id="PR00039">
    <property type="entry name" value="HTHLYSR"/>
</dbReference>
<dbReference type="SUPFAM" id="SSF46785">
    <property type="entry name" value="Winged helix' DNA-binding domain"/>
    <property type="match status" value="1"/>
</dbReference>
<evidence type="ECO:0000256" key="1">
    <source>
        <dbReference type="ARBA" id="ARBA00009437"/>
    </source>
</evidence>
<evidence type="ECO:0000256" key="4">
    <source>
        <dbReference type="ARBA" id="ARBA00023163"/>
    </source>
</evidence>
<dbReference type="GO" id="GO:0000976">
    <property type="term" value="F:transcription cis-regulatory region binding"/>
    <property type="evidence" value="ECO:0007669"/>
    <property type="project" value="TreeGrafter"/>
</dbReference>
<keyword evidence="2" id="KW-0805">Transcription regulation</keyword>
<dbReference type="AlphaFoldDB" id="A0A3S2WT86"/>
<evidence type="ECO:0000313" key="7">
    <source>
        <dbReference type="Proteomes" id="UP000288178"/>
    </source>
</evidence>
<protein>
    <submittedName>
        <fullName evidence="6">LysR family transcriptional regulator</fullName>
    </submittedName>
</protein>
<reference evidence="6 7" key="1">
    <citation type="submission" date="2019-01" db="EMBL/GenBank/DDBJ databases">
        <authorList>
            <person name="Chen W.-M."/>
        </authorList>
    </citation>
    <scope>NUCLEOTIDE SEQUENCE [LARGE SCALE GENOMIC DNA]</scope>
    <source>
        <strain evidence="6 7">ICH-3</strain>
    </source>
</reference>
<dbReference type="Pfam" id="PF00126">
    <property type="entry name" value="HTH_1"/>
    <property type="match status" value="1"/>
</dbReference>
<keyword evidence="7" id="KW-1185">Reference proteome</keyword>
<feature type="domain" description="HTH lysR-type" evidence="5">
    <location>
        <begin position="4"/>
        <end position="61"/>
    </location>
</feature>
<dbReference type="InterPro" id="IPR000847">
    <property type="entry name" value="LysR_HTH_N"/>
</dbReference>
<proteinExistence type="inferred from homology"/>
<sequence length="302" mass="33489">MSRLNYLHLHAFWAVAREGHLTRAAERLHVSPSALSTQIRQLEDQFGQPLFERRQRQLRLTEAGQLALSYAESIFSAGHELLALLREGQGPGRQVLRIGAVATLSRNFQDNLLRPLVRRDDVELLLQSGSLDELLGRLQVHTLDLVLANQAVDGTGDAPWRCRRIARQPVSLVGPARGEAFAFPDDIATRPLLLPSRAHGIRAGFDLWCEQRGLRPQVRAEVDDMAMLRLLARDAGAPALLPTVVVQDELRSGVLRELAVVPGLHEQFYAITVKRHFMPPLLKSLLAQGEAEVLAGPDPAPR</sequence>
<accession>A0A3S2WT86</accession>